<sequence>MRYVAPPVARQSADFAEGVVGRSITIFATNATLRNVLFEGSDGFVNFHRRGKKARRCSARRRGRASAGARRARELGREPFMLGGRVRAQPAIDRYRHRRAAGSGRSAACLHARRLRPPSSPAAPRRSRPRPRCRPWPRSTDDRARPASPAAPPSRHLVLKSQTTTFPALAGTRSIAIHGAPRRYPRYTHCHRWAMPAHPTSSLFQWTTVLQCPLTLPRKIVLWDGNRGKKINIREPGKARAGVEIFKLIRNFEELTYSSASRNKKTSVLCGEIENASSALGNATATVAAGTAPLAPAAPPLRRPSAIYQLTFQIKRGSEHQLEIISEHRP</sequence>
<gene>
    <name evidence="2" type="ORF">EVAR_34416_1</name>
</gene>
<feature type="compositionally biased region" description="Basic residues" evidence="1">
    <location>
        <begin position="125"/>
        <end position="135"/>
    </location>
</feature>
<proteinExistence type="predicted"/>
<evidence type="ECO:0000313" key="2">
    <source>
        <dbReference type="EMBL" id="GBP55580.1"/>
    </source>
</evidence>
<accession>A0A4C1WXJ0</accession>
<dbReference type="AlphaFoldDB" id="A0A4C1WXJ0"/>
<reference evidence="2 3" key="1">
    <citation type="journal article" date="2019" name="Commun. Biol.">
        <title>The bagworm genome reveals a unique fibroin gene that provides high tensile strength.</title>
        <authorList>
            <person name="Kono N."/>
            <person name="Nakamura H."/>
            <person name="Ohtoshi R."/>
            <person name="Tomita M."/>
            <person name="Numata K."/>
            <person name="Arakawa K."/>
        </authorList>
    </citation>
    <scope>NUCLEOTIDE SEQUENCE [LARGE SCALE GENOMIC DNA]</scope>
</reference>
<evidence type="ECO:0000313" key="3">
    <source>
        <dbReference type="Proteomes" id="UP000299102"/>
    </source>
</evidence>
<dbReference type="Proteomes" id="UP000299102">
    <property type="component" value="Unassembled WGS sequence"/>
</dbReference>
<evidence type="ECO:0000256" key="1">
    <source>
        <dbReference type="SAM" id="MobiDB-lite"/>
    </source>
</evidence>
<keyword evidence="3" id="KW-1185">Reference proteome</keyword>
<organism evidence="2 3">
    <name type="scientific">Eumeta variegata</name>
    <name type="common">Bagworm moth</name>
    <name type="synonym">Eumeta japonica</name>
    <dbReference type="NCBI Taxonomy" id="151549"/>
    <lineage>
        <taxon>Eukaryota</taxon>
        <taxon>Metazoa</taxon>
        <taxon>Ecdysozoa</taxon>
        <taxon>Arthropoda</taxon>
        <taxon>Hexapoda</taxon>
        <taxon>Insecta</taxon>
        <taxon>Pterygota</taxon>
        <taxon>Neoptera</taxon>
        <taxon>Endopterygota</taxon>
        <taxon>Lepidoptera</taxon>
        <taxon>Glossata</taxon>
        <taxon>Ditrysia</taxon>
        <taxon>Tineoidea</taxon>
        <taxon>Psychidae</taxon>
        <taxon>Oiketicinae</taxon>
        <taxon>Eumeta</taxon>
    </lineage>
</organism>
<comment type="caution">
    <text evidence="2">The sequence shown here is derived from an EMBL/GenBank/DDBJ whole genome shotgun (WGS) entry which is preliminary data.</text>
</comment>
<name>A0A4C1WXJ0_EUMVA</name>
<protein>
    <submittedName>
        <fullName evidence="2">Uncharacterized protein</fullName>
    </submittedName>
</protein>
<feature type="region of interest" description="Disordered" evidence="1">
    <location>
        <begin position="97"/>
        <end position="156"/>
    </location>
</feature>
<dbReference type="EMBL" id="BGZK01000672">
    <property type="protein sequence ID" value="GBP55580.1"/>
    <property type="molecule type" value="Genomic_DNA"/>
</dbReference>